<dbReference type="PANTHER" id="PTHR21240:SF28">
    <property type="entry name" value="ISO-OROTATE DECARBOXYLASE (EUROFUNG)"/>
    <property type="match status" value="1"/>
</dbReference>
<evidence type="ECO:0000256" key="1">
    <source>
        <dbReference type="ARBA" id="ARBA00023239"/>
    </source>
</evidence>
<dbReference type="GO" id="GO:0016831">
    <property type="term" value="F:carboxy-lyase activity"/>
    <property type="evidence" value="ECO:0007669"/>
    <property type="project" value="InterPro"/>
</dbReference>
<keyword evidence="4" id="KW-1185">Reference proteome</keyword>
<dbReference type="GO" id="GO:0016787">
    <property type="term" value="F:hydrolase activity"/>
    <property type="evidence" value="ECO:0007669"/>
    <property type="project" value="InterPro"/>
</dbReference>
<evidence type="ECO:0000313" key="4">
    <source>
        <dbReference type="Proteomes" id="UP000600101"/>
    </source>
</evidence>
<name>A0A9X0QZS2_9PROT</name>
<evidence type="ECO:0000259" key="2">
    <source>
        <dbReference type="Pfam" id="PF04909"/>
    </source>
</evidence>
<reference evidence="3" key="1">
    <citation type="submission" date="2020-08" db="EMBL/GenBank/DDBJ databases">
        <authorList>
            <person name="Hu Y."/>
            <person name="Nguyen S.V."/>
            <person name="Li F."/>
            <person name="Fanning S."/>
        </authorList>
    </citation>
    <scope>NUCLEOTIDE SEQUENCE</scope>
    <source>
        <strain evidence="3">SYSU D8009</strain>
    </source>
</reference>
<organism evidence="3 4">
    <name type="scientific">Siccirubricoccus deserti</name>
    <dbReference type="NCBI Taxonomy" id="2013562"/>
    <lineage>
        <taxon>Bacteria</taxon>
        <taxon>Pseudomonadati</taxon>
        <taxon>Pseudomonadota</taxon>
        <taxon>Alphaproteobacteria</taxon>
        <taxon>Acetobacterales</taxon>
        <taxon>Roseomonadaceae</taxon>
        <taxon>Siccirubricoccus</taxon>
    </lineage>
</organism>
<dbReference type="AlphaFoldDB" id="A0A9X0QZS2"/>
<proteinExistence type="predicted"/>
<dbReference type="EMBL" id="JACOMF010000019">
    <property type="protein sequence ID" value="MBC4016834.1"/>
    <property type="molecule type" value="Genomic_DNA"/>
</dbReference>
<dbReference type="Gene3D" id="3.20.20.140">
    <property type="entry name" value="Metal-dependent hydrolases"/>
    <property type="match status" value="1"/>
</dbReference>
<dbReference type="GO" id="GO:0019748">
    <property type="term" value="P:secondary metabolic process"/>
    <property type="evidence" value="ECO:0007669"/>
    <property type="project" value="TreeGrafter"/>
</dbReference>
<protein>
    <submittedName>
        <fullName evidence="3">Amidohydrolase</fullName>
    </submittedName>
</protein>
<dbReference type="InterPro" id="IPR032466">
    <property type="entry name" value="Metal_Hydrolase"/>
</dbReference>
<sequence length="369" mass="40409">MHAKAAAQAAATGGGAVIPAGAIDCDIHAAVPSIRALLPHLEPYWREHILRRGLERDNLEASAFPVAAPINARPDWQPASGLPGSSLAEMRAHILDPLQPRAAICNVIHGAQMMMSEDLSAALCRAINNWLAAEWLDRDPRLRASIVVPVHSPDLAAEEIERMAPDRRFVQVLLLAMTELPLGRRQNWPIYRAAEKHGLPVGIHAGSSFRHPPSAGGWGSFYLEDYVSYAQGFAGALNSLLAEGVFQKFPALRVVLIESGVSWLPASLWRINKTWRGMRAEVPWLDRMPSDIVRERVRLTAQPFDAPPDAGALETLLAQFGSDEMLLFATDYPHWHYDGADPLPAGFPPGLLRKLLVDNALATYPRLAA</sequence>
<dbReference type="Proteomes" id="UP000600101">
    <property type="component" value="Unassembled WGS sequence"/>
</dbReference>
<evidence type="ECO:0000313" key="3">
    <source>
        <dbReference type="EMBL" id="MBC4016834.1"/>
    </source>
</evidence>
<dbReference type="InterPro" id="IPR006680">
    <property type="entry name" value="Amidohydro-rel"/>
</dbReference>
<dbReference type="InterPro" id="IPR032465">
    <property type="entry name" value="ACMSD"/>
</dbReference>
<dbReference type="SUPFAM" id="SSF51556">
    <property type="entry name" value="Metallo-dependent hydrolases"/>
    <property type="match status" value="1"/>
</dbReference>
<dbReference type="Pfam" id="PF04909">
    <property type="entry name" value="Amidohydro_2"/>
    <property type="match status" value="1"/>
</dbReference>
<gene>
    <name evidence="3" type="ORF">H7965_16040</name>
</gene>
<comment type="caution">
    <text evidence="3">The sequence shown here is derived from an EMBL/GenBank/DDBJ whole genome shotgun (WGS) entry which is preliminary data.</text>
</comment>
<dbReference type="PANTHER" id="PTHR21240">
    <property type="entry name" value="2-AMINO-3-CARBOXYLMUCONATE-6-SEMIALDEHYDE DECARBOXYLASE"/>
    <property type="match status" value="1"/>
</dbReference>
<dbReference type="GO" id="GO:0005737">
    <property type="term" value="C:cytoplasm"/>
    <property type="evidence" value="ECO:0007669"/>
    <property type="project" value="TreeGrafter"/>
</dbReference>
<accession>A0A9X0QZS2</accession>
<keyword evidence="1" id="KW-0456">Lyase</keyword>
<feature type="domain" description="Amidohydrolase-related" evidence="2">
    <location>
        <begin position="23"/>
        <end position="365"/>
    </location>
</feature>